<dbReference type="GO" id="GO:0007283">
    <property type="term" value="P:spermatogenesis"/>
    <property type="evidence" value="ECO:0007669"/>
    <property type="project" value="InterPro"/>
</dbReference>
<dbReference type="PANTHER" id="PTHR35663:SF1">
    <property type="entry name" value="TESTIS DEVELOPMENT-RELATED PROTEIN"/>
    <property type="match status" value="1"/>
</dbReference>
<sequence length="180" mass="19513">MWKLSRGRVLLDEPPEEEDGLRGGPSPAAAQVQGASFRGWKEVASLFNSEDEQHLLGAPESPRSRGTHLRPREEPKAEKKSGFWEHLALKHNAPPKKPDEIEGWEPPKFALGDEAAEAGDAVSACATRPGWEPGAKGSGGYSSLAGSAHASRWSLRSAGRAVSIRRQGRGQLMGDWEELE</sequence>
<name>A0A7J8DZH0_ROUAE</name>
<evidence type="ECO:0000313" key="3">
    <source>
        <dbReference type="Proteomes" id="UP000593571"/>
    </source>
</evidence>
<feature type="region of interest" description="Disordered" evidence="1">
    <location>
        <begin position="51"/>
        <end position="82"/>
    </location>
</feature>
<proteinExistence type="predicted"/>
<feature type="compositionally biased region" description="Basic and acidic residues" evidence="1">
    <location>
        <begin position="70"/>
        <end position="82"/>
    </location>
</feature>
<reference evidence="2 3" key="1">
    <citation type="journal article" date="2020" name="Nature">
        <title>Six reference-quality genomes reveal evolution of bat adaptations.</title>
        <authorList>
            <person name="Jebb D."/>
            <person name="Huang Z."/>
            <person name="Pippel M."/>
            <person name="Hughes G.M."/>
            <person name="Lavrichenko K."/>
            <person name="Devanna P."/>
            <person name="Winkler S."/>
            <person name="Jermiin L.S."/>
            <person name="Skirmuntt E.C."/>
            <person name="Katzourakis A."/>
            <person name="Burkitt-Gray L."/>
            <person name="Ray D.A."/>
            <person name="Sullivan K.A.M."/>
            <person name="Roscito J.G."/>
            <person name="Kirilenko B.M."/>
            <person name="Davalos L.M."/>
            <person name="Corthals A.P."/>
            <person name="Power M.L."/>
            <person name="Jones G."/>
            <person name="Ransome R.D."/>
            <person name="Dechmann D.K.N."/>
            <person name="Locatelli A.G."/>
            <person name="Puechmaille S.J."/>
            <person name="Fedrigo O."/>
            <person name="Jarvis E.D."/>
            <person name="Hiller M."/>
            <person name="Vernes S.C."/>
            <person name="Myers E.W."/>
            <person name="Teeling E.C."/>
        </authorList>
    </citation>
    <scope>NUCLEOTIDE SEQUENCE [LARGE SCALE GENOMIC DNA]</scope>
    <source>
        <strain evidence="2">MRouAeg1</strain>
        <tissue evidence="2">Muscle</tissue>
    </source>
</reference>
<accession>A0A7J8DZH0</accession>
<dbReference type="EMBL" id="JACASE010000011">
    <property type="protein sequence ID" value="KAF6428598.1"/>
    <property type="molecule type" value="Genomic_DNA"/>
</dbReference>
<organism evidence="2 3">
    <name type="scientific">Rousettus aegyptiacus</name>
    <name type="common">Egyptian fruit bat</name>
    <name type="synonym">Pteropus aegyptiacus</name>
    <dbReference type="NCBI Taxonomy" id="9407"/>
    <lineage>
        <taxon>Eukaryota</taxon>
        <taxon>Metazoa</taxon>
        <taxon>Chordata</taxon>
        <taxon>Craniata</taxon>
        <taxon>Vertebrata</taxon>
        <taxon>Euteleostomi</taxon>
        <taxon>Mammalia</taxon>
        <taxon>Eutheria</taxon>
        <taxon>Laurasiatheria</taxon>
        <taxon>Chiroptera</taxon>
        <taxon>Yinpterochiroptera</taxon>
        <taxon>Pteropodoidea</taxon>
        <taxon>Pteropodidae</taxon>
        <taxon>Rousettinae</taxon>
        <taxon>Rousettus</taxon>
    </lineage>
</organism>
<dbReference type="PANTHER" id="PTHR35663">
    <property type="entry name" value="TESTIS DEVELOPMENT-RELATED PROTEIN-RELATED"/>
    <property type="match status" value="1"/>
</dbReference>
<feature type="region of interest" description="Disordered" evidence="1">
    <location>
        <begin position="120"/>
        <end position="180"/>
    </location>
</feature>
<dbReference type="InterPro" id="IPR031399">
    <property type="entry name" value="TDRP"/>
</dbReference>
<dbReference type="GO" id="GO:0005829">
    <property type="term" value="C:cytosol"/>
    <property type="evidence" value="ECO:0007669"/>
    <property type="project" value="TreeGrafter"/>
</dbReference>
<dbReference type="AlphaFoldDB" id="A0A7J8DZH0"/>
<dbReference type="Proteomes" id="UP000593571">
    <property type="component" value="Unassembled WGS sequence"/>
</dbReference>
<feature type="region of interest" description="Disordered" evidence="1">
    <location>
        <begin position="1"/>
        <end position="35"/>
    </location>
</feature>
<gene>
    <name evidence="2" type="ORF">HJG63_019033</name>
</gene>
<dbReference type="GO" id="GO:0005634">
    <property type="term" value="C:nucleus"/>
    <property type="evidence" value="ECO:0007669"/>
    <property type="project" value="TreeGrafter"/>
</dbReference>
<comment type="caution">
    <text evidence="2">The sequence shown here is derived from an EMBL/GenBank/DDBJ whole genome shotgun (WGS) entry which is preliminary data.</text>
</comment>
<feature type="compositionally biased region" description="Low complexity" evidence="1">
    <location>
        <begin position="141"/>
        <end position="151"/>
    </location>
</feature>
<protein>
    <submittedName>
        <fullName evidence="2">Testis development related protein</fullName>
    </submittedName>
</protein>
<dbReference type="Pfam" id="PF15683">
    <property type="entry name" value="TDRP"/>
    <property type="match status" value="1"/>
</dbReference>
<evidence type="ECO:0000313" key="2">
    <source>
        <dbReference type="EMBL" id="KAF6428598.1"/>
    </source>
</evidence>
<dbReference type="OrthoDB" id="9634112at2759"/>
<keyword evidence="3" id="KW-1185">Reference proteome</keyword>
<evidence type="ECO:0000256" key="1">
    <source>
        <dbReference type="SAM" id="MobiDB-lite"/>
    </source>
</evidence>